<dbReference type="OrthoDB" id="5824659at2759"/>
<accession>A0A183EHY6</accession>
<evidence type="ECO:0000313" key="2">
    <source>
        <dbReference type="EMBL" id="VDN36337.1"/>
    </source>
</evidence>
<name>A0A183EHY6_9BILA</name>
<protein>
    <submittedName>
        <fullName evidence="4">DUF148 domain-containing protein</fullName>
    </submittedName>
</protein>
<keyword evidence="3" id="KW-1185">Reference proteome</keyword>
<gene>
    <name evidence="2" type="ORF">GPUH_LOCUS20576</name>
</gene>
<evidence type="ECO:0000313" key="4">
    <source>
        <dbReference type="WBParaSite" id="GPUH_0002060201-mRNA-1"/>
    </source>
</evidence>
<feature type="chain" id="PRO_5043139181" evidence="1">
    <location>
        <begin position="23"/>
        <end position="156"/>
    </location>
</feature>
<organism evidence="4">
    <name type="scientific">Gongylonema pulchrum</name>
    <dbReference type="NCBI Taxonomy" id="637853"/>
    <lineage>
        <taxon>Eukaryota</taxon>
        <taxon>Metazoa</taxon>
        <taxon>Ecdysozoa</taxon>
        <taxon>Nematoda</taxon>
        <taxon>Chromadorea</taxon>
        <taxon>Rhabditida</taxon>
        <taxon>Spirurina</taxon>
        <taxon>Spiruromorpha</taxon>
        <taxon>Spiruroidea</taxon>
        <taxon>Gongylonematidae</taxon>
        <taxon>Gongylonema</taxon>
    </lineage>
</organism>
<dbReference type="EMBL" id="UYRT01090691">
    <property type="protein sequence ID" value="VDN36337.1"/>
    <property type="molecule type" value="Genomic_DNA"/>
</dbReference>
<reference evidence="2 3" key="2">
    <citation type="submission" date="2018-11" db="EMBL/GenBank/DDBJ databases">
        <authorList>
            <consortium name="Pathogen Informatics"/>
        </authorList>
    </citation>
    <scope>NUCLEOTIDE SEQUENCE [LARGE SCALE GENOMIC DNA]</scope>
</reference>
<proteinExistence type="predicted"/>
<dbReference type="WBParaSite" id="GPUH_0002060201-mRNA-1">
    <property type="protein sequence ID" value="GPUH_0002060201-mRNA-1"/>
    <property type="gene ID" value="GPUH_0002060201"/>
</dbReference>
<evidence type="ECO:0000313" key="3">
    <source>
        <dbReference type="Proteomes" id="UP000271098"/>
    </source>
</evidence>
<dbReference type="Proteomes" id="UP000271098">
    <property type="component" value="Unassembled WGS sequence"/>
</dbReference>
<dbReference type="AlphaFoldDB" id="A0A183EHY6"/>
<keyword evidence="1" id="KW-0732">Signal</keyword>
<sequence>MRTIGGLLLVLFTCTAFWIASCTPDFIKKLPQKDKEEYESLFEKYKNISRKEFYNLRLKWAQSKGSKVGEMYKQYLEEEFQYLATRFAVLKGRLDKAEGSEAAKNFLYELLALQHNLNISLGDYEEREESMRHEIPQYVLQEATTIWNSLKPMYID</sequence>
<evidence type="ECO:0000256" key="1">
    <source>
        <dbReference type="SAM" id="SignalP"/>
    </source>
</evidence>
<reference evidence="4" key="1">
    <citation type="submission" date="2016-06" db="UniProtKB">
        <authorList>
            <consortium name="WormBaseParasite"/>
        </authorList>
    </citation>
    <scope>IDENTIFICATION</scope>
</reference>
<feature type="signal peptide" evidence="1">
    <location>
        <begin position="1"/>
        <end position="22"/>
    </location>
</feature>
<dbReference type="PROSITE" id="PS51257">
    <property type="entry name" value="PROKAR_LIPOPROTEIN"/>
    <property type="match status" value="1"/>
</dbReference>